<dbReference type="GO" id="GO:0051213">
    <property type="term" value="F:dioxygenase activity"/>
    <property type="evidence" value="ECO:0007669"/>
    <property type="project" value="InterPro"/>
</dbReference>
<reference evidence="3 4" key="1">
    <citation type="submission" date="2020-04" db="EMBL/GenBank/DDBJ databases">
        <authorList>
            <person name="De Canck E."/>
        </authorList>
    </citation>
    <scope>NUCLEOTIDE SEQUENCE [LARGE SCALE GENOMIC DNA]</scope>
    <source>
        <strain evidence="3 4">LMG 3458</strain>
    </source>
</reference>
<keyword evidence="1" id="KW-0238">DNA-binding</keyword>
<dbReference type="RefSeq" id="WP_175192913.1">
    <property type="nucleotide sequence ID" value="NZ_CADIJO010000009.1"/>
</dbReference>
<dbReference type="PANTHER" id="PTHR41517">
    <property type="entry name" value="1,2-DIOXYGENASE PROTEIN-RELATED"/>
    <property type="match status" value="1"/>
</dbReference>
<dbReference type="SUPFAM" id="SSF51182">
    <property type="entry name" value="RmlC-like cupins"/>
    <property type="match status" value="1"/>
</dbReference>
<dbReference type="InterPro" id="IPR014710">
    <property type="entry name" value="RmlC-like_jellyroll"/>
</dbReference>
<dbReference type="PANTHER" id="PTHR41517:SF1">
    <property type="entry name" value="CUPIN"/>
    <property type="match status" value="1"/>
</dbReference>
<name>A0A6S7BCS2_9BURK</name>
<dbReference type="InterPro" id="IPR003313">
    <property type="entry name" value="AraC-bd"/>
</dbReference>
<dbReference type="AlphaFoldDB" id="A0A6S7BCS2"/>
<evidence type="ECO:0000313" key="3">
    <source>
        <dbReference type="EMBL" id="CAB3708363.1"/>
    </source>
</evidence>
<dbReference type="Proteomes" id="UP000494111">
    <property type="component" value="Unassembled WGS sequence"/>
</dbReference>
<dbReference type="GO" id="GO:0006355">
    <property type="term" value="P:regulation of DNA-templated transcription"/>
    <property type="evidence" value="ECO:0007669"/>
    <property type="project" value="InterPro"/>
</dbReference>
<dbReference type="GO" id="GO:0003677">
    <property type="term" value="F:DNA binding"/>
    <property type="evidence" value="ECO:0007669"/>
    <property type="project" value="UniProtKB-KW"/>
</dbReference>
<dbReference type="Gene3D" id="2.60.120.10">
    <property type="entry name" value="Jelly Rolls"/>
    <property type="match status" value="2"/>
</dbReference>
<evidence type="ECO:0000256" key="1">
    <source>
        <dbReference type="ARBA" id="ARBA00023125"/>
    </source>
</evidence>
<evidence type="ECO:0000259" key="2">
    <source>
        <dbReference type="Pfam" id="PF02311"/>
    </source>
</evidence>
<proteinExistence type="predicted"/>
<dbReference type="EMBL" id="CADIJO010000009">
    <property type="protein sequence ID" value="CAB3708363.1"/>
    <property type="molecule type" value="Genomic_DNA"/>
</dbReference>
<protein>
    <recommendedName>
        <fullName evidence="2">AraC-type arabinose-binding/dimerisation domain-containing protein</fullName>
    </recommendedName>
</protein>
<dbReference type="Pfam" id="PF02311">
    <property type="entry name" value="AraC_binding"/>
    <property type="match status" value="1"/>
</dbReference>
<gene>
    <name evidence="3" type="ORF">LMG3458_03066</name>
</gene>
<sequence>MNPLRREFDRVNGRFLDLGGAAPQSRNTQWAPIVITKEEIDAEVQRLASIALPPSGRRESLIVHPDARDFAPGMAPGIQVRLSVLKPGERTEPFRHNATEVNFCIAGSGRCEVGGRSIAFKQYDVWNHPSYSAYAHINDGTDLQVRLTYSNVPLLQFMDIYVAESEWPEPAARAESASDPADPRRRNPFGTFPVSEDGGLLMPYETLINPTAVASRPLHFAWDKVKPQLDKLEALGKDYIGRRLYMYYNPATGRFNGITPNFFATMTIRPPKIVDRPHRHVSAAINYYFSGSGYSMVAGNRYEWKAGDLMLSAPGWAVHNHASYDDYVYELTVQDQPLNIYMESLLWQEDLHHPALVLGKEDGFGTNRGDVSAPAARG</sequence>
<accession>A0A6S7BCS2</accession>
<evidence type="ECO:0000313" key="4">
    <source>
        <dbReference type="Proteomes" id="UP000494111"/>
    </source>
</evidence>
<dbReference type="InterPro" id="IPR047183">
    <property type="entry name" value="GDO-like"/>
</dbReference>
<organism evidence="3 4">
    <name type="scientific">Achromobacter deleyi</name>
    <dbReference type="NCBI Taxonomy" id="1353891"/>
    <lineage>
        <taxon>Bacteria</taxon>
        <taxon>Pseudomonadati</taxon>
        <taxon>Pseudomonadota</taxon>
        <taxon>Betaproteobacteria</taxon>
        <taxon>Burkholderiales</taxon>
        <taxon>Alcaligenaceae</taxon>
        <taxon>Achromobacter</taxon>
    </lineage>
</organism>
<feature type="domain" description="AraC-type arabinose-binding/dimerisation" evidence="2">
    <location>
        <begin position="276"/>
        <end position="348"/>
    </location>
</feature>
<dbReference type="InterPro" id="IPR011051">
    <property type="entry name" value="RmlC_Cupin_sf"/>
</dbReference>